<evidence type="ECO:0000259" key="4">
    <source>
        <dbReference type="Pfam" id="PF01266"/>
    </source>
</evidence>
<dbReference type="AlphaFoldDB" id="A0A858RC69"/>
<gene>
    <name evidence="5" type="primary">thiO</name>
    <name evidence="5" type="ORF">HHL28_16450</name>
</gene>
<dbReference type="Pfam" id="PF01266">
    <property type="entry name" value="DAO"/>
    <property type="match status" value="1"/>
</dbReference>
<organism evidence="5 6">
    <name type="scientific">Aerophototrophica crusticola</name>
    <dbReference type="NCBI Taxonomy" id="1709002"/>
    <lineage>
        <taxon>Bacteria</taxon>
        <taxon>Pseudomonadati</taxon>
        <taxon>Pseudomonadota</taxon>
        <taxon>Alphaproteobacteria</taxon>
        <taxon>Rhodospirillales</taxon>
        <taxon>Rhodospirillaceae</taxon>
        <taxon>Aerophototrophica</taxon>
    </lineage>
</organism>
<dbReference type="PANTHER" id="PTHR13847">
    <property type="entry name" value="SARCOSINE DEHYDROGENASE-RELATED"/>
    <property type="match status" value="1"/>
</dbReference>
<dbReference type="SUPFAM" id="SSF51905">
    <property type="entry name" value="FAD/NAD(P)-binding domain"/>
    <property type="match status" value="1"/>
</dbReference>
<evidence type="ECO:0000313" key="5">
    <source>
        <dbReference type="EMBL" id="QJE74941.1"/>
    </source>
</evidence>
<evidence type="ECO:0000256" key="2">
    <source>
        <dbReference type="ARBA" id="ARBA00022977"/>
    </source>
</evidence>
<comment type="pathway">
    <text evidence="1">Cofactor biosynthesis; thiamine diphosphate biosynthesis.</text>
</comment>
<dbReference type="SUPFAM" id="SSF54373">
    <property type="entry name" value="FAD-linked reductases, C-terminal domain"/>
    <property type="match status" value="1"/>
</dbReference>
<dbReference type="KEGG" id="acru:HHL28_16450"/>
<evidence type="ECO:0000256" key="1">
    <source>
        <dbReference type="ARBA" id="ARBA00004948"/>
    </source>
</evidence>
<dbReference type="Gene3D" id="3.30.9.10">
    <property type="entry name" value="D-Amino Acid Oxidase, subunit A, domain 2"/>
    <property type="match status" value="1"/>
</dbReference>
<dbReference type="UniPathway" id="UPA00060"/>
<accession>A0A858RC69</accession>
<protein>
    <submittedName>
        <fullName evidence="5">Glycine oxidase ThiO</fullName>
        <ecNumber evidence="5">1.4.3.19</ecNumber>
    </submittedName>
</protein>
<dbReference type="GO" id="GO:0043799">
    <property type="term" value="F:glycine oxidase activity"/>
    <property type="evidence" value="ECO:0007669"/>
    <property type="project" value="UniProtKB-EC"/>
</dbReference>
<dbReference type="InterPro" id="IPR006076">
    <property type="entry name" value="FAD-dep_OxRdtase"/>
</dbReference>
<dbReference type="GO" id="GO:0005737">
    <property type="term" value="C:cytoplasm"/>
    <property type="evidence" value="ECO:0007669"/>
    <property type="project" value="TreeGrafter"/>
</dbReference>
<dbReference type="GO" id="GO:0050660">
    <property type="term" value="F:flavin adenine dinucleotide binding"/>
    <property type="evidence" value="ECO:0007669"/>
    <property type="project" value="InterPro"/>
</dbReference>
<keyword evidence="2" id="KW-0784">Thiamine biosynthesis</keyword>
<dbReference type="EC" id="1.4.3.19" evidence="5"/>
<keyword evidence="3 5" id="KW-0560">Oxidoreductase</keyword>
<dbReference type="PANTHER" id="PTHR13847:SF289">
    <property type="entry name" value="GLYCINE OXIDASE"/>
    <property type="match status" value="1"/>
</dbReference>
<dbReference type="InterPro" id="IPR012727">
    <property type="entry name" value="Gly_oxidase_ThiO"/>
</dbReference>
<dbReference type="GO" id="GO:0009228">
    <property type="term" value="P:thiamine biosynthetic process"/>
    <property type="evidence" value="ECO:0007669"/>
    <property type="project" value="UniProtKB-KW"/>
</dbReference>
<keyword evidence="6" id="KW-1185">Reference proteome</keyword>
<dbReference type="Gene3D" id="3.50.50.60">
    <property type="entry name" value="FAD/NAD(P)-binding domain"/>
    <property type="match status" value="1"/>
</dbReference>
<name>A0A858RC69_9PROT</name>
<proteinExistence type="predicted"/>
<dbReference type="Proteomes" id="UP000501891">
    <property type="component" value="Chromosome"/>
</dbReference>
<dbReference type="NCBIfam" id="TIGR02352">
    <property type="entry name" value="thiamin_ThiO"/>
    <property type="match status" value="1"/>
</dbReference>
<feature type="domain" description="FAD dependent oxidoreductase" evidence="4">
    <location>
        <begin position="2"/>
        <end position="345"/>
    </location>
</feature>
<dbReference type="EMBL" id="CP051775">
    <property type="protein sequence ID" value="QJE74941.1"/>
    <property type="molecule type" value="Genomic_DNA"/>
</dbReference>
<evidence type="ECO:0000256" key="3">
    <source>
        <dbReference type="ARBA" id="ARBA00023002"/>
    </source>
</evidence>
<reference evidence="5" key="1">
    <citation type="submission" date="2020-04" db="EMBL/GenBank/DDBJ databases">
        <title>A desert anoxygenic phototrophic bacterium fixes CO2 using RubisCO under aerobic conditions.</title>
        <authorList>
            <person name="Tang K."/>
        </authorList>
    </citation>
    <scope>NUCLEOTIDE SEQUENCE [LARGE SCALE GENOMIC DNA]</scope>
    <source>
        <strain evidence="5">MIMtkB3</strain>
    </source>
</reference>
<sequence length="372" mass="38719">MIGGGIVGLSIGWRLAAAGCAVDVFERAKAGQAASRAAAGMLAAGVEAEPGEQPLLPLCLESQRLWPDFAAELEAASGLEVGLRREGTMVVALTRDDLNILRSNYEFQRKLGLPLEWLTGAQAKEREPFLNPRVAAAVYSPNDGQVDNRKACGALVVALAKAGGRLHEGVEVTGVEVTNGRVAGVVLGDGLHQADVVVLAAGAWSRQMAGLPPASLPPVRPVKGQMLSVSMDPADPLLRHVVWGPKCYLVPRADGTLIVGATTEEKGFDASLTAGGVLALLEAAWRTLPGIEERPITEMWTGFRPGSRDDAPILGPALGVDGLVLATGHHRNGILLAPITADAIAGYVLAGQVDPRIAGFGADRFAPREAAA</sequence>
<evidence type="ECO:0000313" key="6">
    <source>
        <dbReference type="Proteomes" id="UP000501891"/>
    </source>
</evidence>
<dbReference type="GO" id="GO:0009229">
    <property type="term" value="P:thiamine diphosphate biosynthetic process"/>
    <property type="evidence" value="ECO:0007669"/>
    <property type="project" value="UniProtKB-UniPathway"/>
</dbReference>
<dbReference type="InterPro" id="IPR036188">
    <property type="entry name" value="FAD/NAD-bd_sf"/>
</dbReference>